<proteinExistence type="predicted"/>
<reference evidence="1" key="1">
    <citation type="journal article" date="2014" name="Front. Microbiol.">
        <title>High frequency of phylogenetically diverse reductive dehalogenase-homologous genes in deep subseafloor sedimentary metagenomes.</title>
        <authorList>
            <person name="Kawai M."/>
            <person name="Futagami T."/>
            <person name="Toyoda A."/>
            <person name="Takaki Y."/>
            <person name="Nishi S."/>
            <person name="Hori S."/>
            <person name="Arai W."/>
            <person name="Tsubouchi T."/>
            <person name="Morono Y."/>
            <person name="Uchiyama I."/>
            <person name="Ito T."/>
            <person name="Fujiyama A."/>
            <person name="Inagaki F."/>
            <person name="Takami H."/>
        </authorList>
    </citation>
    <scope>NUCLEOTIDE SEQUENCE</scope>
    <source>
        <strain evidence="1">Expedition CK06-06</strain>
    </source>
</reference>
<organism evidence="1">
    <name type="scientific">marine sediment metagenome</name>
    <dbReference type="NCBI Taxonomy" id="412755"/>
    <lineage>
        <taxon>unclassified sequences</taxon>
        <taxon>metagenomes</taxon>
        <taxon>ecological metagenomes</taxon>
    </lineage>
</organism>
<sequence>MGKRMSEEKIGDRGLLLNMAVESLGSPGIMVNEDIAARTPCRCYTYEGEPAICYSKGIIGSMSKGQIEAYCKPLIEIGESKRVREFKEAAAEAKKEIEGIPKGERLEPWLREMSKALRKRGIEI</sequence>
<protein>
    <submittedName>
        <fullName evidence="1">Uncharacterized protein</fullName>
    </submittedName>
</protein>
<accession>X1LKA4</accession>
<comment type="caution">
    <text evidence="1">The sequence shown here is derived from an EMBL/GenBank/DDBJ whole genome shotgun (WGS) entry which is preliminary data.</text>
</comment>
<gene>
    <name evidence="1" type="ORF">S06H3_00818</name>
</gene>
<evidence type="ECO:0000313" key="1">
    <source>
        <dbReference type="EMBL" id="GAH94548.1"/>
    </source>
</evidence>
<dbReference type="AlphaFoldDB" id="X1LKA4"/>
<name>X1LKA4_9ZZZZ</name>
<dbReference type="EMBL" id="BARV01000175">
    <property type="protein sequence ID" value="GAH94548.1"/>
    <property type="molecule type" value="Genomic_DNA"/>
</dbReference>